<evidence type="ECO:0000256" key="7">
    <source>
        <dbReference type="ARBA" id="ARBA00023128"/>
    </source>
</evidence>
<reference evidence="10 11" key="1">
    <citation type="journal article" date="2015" name="Front. Microbiol.">
        <title>Genome sequence of the plant growth promoting endophytic yeast Rhodotorula graminis WP1.</title>
        <authorList>
            <person name="Firrincieli A."/>
            <person name="Otillar R."/>
            <person name="Salamov A."/>
            <person name="Schmutz J."/>
            <person name="Khan Z."/>
            <person name="Redman R.S."/>
            <person name="Fleck N.D."/>
            <person name="Lindquist E."/>
            <person name="Grigoriev I.V."/>
            <person name="Doty S.L."/>
        </authorList>
    </citation>
    <scope>NUCLEOTIDE SEQUENCE [LARGE SCALE GENOMIC DNA]</scope>
    <source>
        <strain evidence="10 11">WP1</strain>
    </source>
</reference>
<dbReference type="GO" id="GO:0022904">
    <property type="term" value="P:respiratory electron transport chain"/>
    <property type="evidence" value="ECO:0007669"/>
    <property type="project" value="InterPro"/>
</dbReference>
<evidence type="ECO:0000256" key="3">
    <source>
        <dbReference type="ARBA" id="ARBA00022448"/>
    </source>
</evidence>
<keyword evidence="8" id="KW-0472">Membrane</keyword>
<comment type="subcellular location">
    <subcellularLocation>
        <location evidence="1">Mitochondrion inner membrane</location>
        <topology evidence="1">Peripheral membrane protein</topology>
        <orientation evidence="1">Matrix side</orientation>
    </subcellularLocation>
</comment>
<dbReference type="GeneID" id="28973505"/>
<dbReference type="OrthoDB" id="286811at2759"/>
<gene>
    <name evidence="10" type="ORF">RHOBADRAFT_32800</name>
</gene>
<name>A0A194SCJ3_RHOGW</name>
<dbReference type="RefSeq" id="XP_018274214.1">
    <property type="nucleotide sequence ID" value="XM_018413056.1"/>
</dbReference>
<dbReference type="PANTHER" id="PTHR12653:SF0">
    <property type="entry name" value="NADH DEHYDROGENASE [UBIQUINONE] 1 ALPHA SUBCOMPLEX SUBUNIT 5"/>
    <property type="match status" value="1"/>
</dbReference>
<keyword evidence="3" id="KW-0813">Transport</keyword>
<dbReference type="Pfam" id="PF04716">
    <property type="entry name" value="ETC_C1_NDUFA5"/>
    <property type="match status" value="1"/>
</dbReference>
<keyword evidence="6" id="KW-0249">Electron transport</keyword>
<dbReference type="OMA" id="ENQWKWP"/>
<dbReference type="InterPro" id="IPR006806">
    <property type="entry name" value="NDUFA5"/>
</dbReference>
<evidence type="ECO:0000256" key="1">
    <source>
        <dbReference type="ARBA" id="ARBA00004443"/>
    </source>
</evidence>
<evidence type="ECO:0000256" key="8">
    <source>
        <dbReference type="ARBA" id="ARBA00023136"/>
    </source>
</evidence>
<keyword evidence="5" id="KW-0999">Mitochondrion inner membrane</keyword>
<comment type="similarity">
    <text evidence="2">Belongs to the complex I NDUFA5 subunit family.</text>
</comment>
<keyword evidence="11" id="KW-1185">Reference proteome</keyword>
<protein>
    <submittedName>
        <fullName evidence="10">Uncharacterized protein</fullName>
    </submittedName>
</protein>
<dbReference type="GO" id="GO:0005743">
    <property type="term" value="C:mitochondrial inner membrane"/>
    <property type="evidence" value="ECO:0007669"/>
    <property type="project" value="UniProtKB-SubCell"/>
</dbReference>
<evidence type="ECO:0000256" key="5">
    <source>
        <dbReference type="ARBA" id="ARBA00022792"/>
    </source>
</evidence>
<sequence>MFRATRILLAAAPQASKAAPSSLRTKLSTGITGIAVHPEPLSALVDSYKSTLSVLDMIPASAVYRQSAEAITRERLAAVERLGGDGDEASIEQVEQAIGAGIVEELLMQATDELKLAAKMIEFKSWEELEEAPAPGQWEPFRVTPSTTTADDLHPN</sequence>
<evidence type="ECO:0000256" key="2">
    <source>
        <dbReference type="ARBA" id="ARBA00010261"/>
    </source>
</evidence>
<dbReference type="PANTHER" id="PTHR12653">
    <property type="entry name" value="NADH-UBIQUINONE OXIDOREDUCTASE 13 KD-B SUBUNIT"/>
    <property type="match status" value="1"/>
</dbReference>
<keyword evidence="7" id="KW-0496">Mitochondrion</keyword>
<evidence type="ECO:0000256" key="4">
    <source>
        <dbReference type="ARBA" id="ARBA00022660"/>
    </source>
</evidence>
<organism evidence="10 11">
    <name type="scientific">Rhodotorula graminis (strain WP1)</name>
    <dbReference type="NCBI Taxonomy" id="578459"/>
    <lineage>
        <taxon>Eukaryota</taxon>
        <taxon>Fungi</taxon>
        <taxon>Dikarya</taxon>
        <taxon>Basidiomycota</taxon>
        <taxon>Pucciniomycotina</taxon>
        <taxon>Microbotryomycetes</taxon>
        <taxon>Sporidiobolales</taxon>
        <taxon>Sporidiobolaceae</taxon>
        <taxon>Rhodotorula</taxon>
    </lineage>
</organism>
<dbReference type="EMBL" id="KQ474073">
    <property type="protein sequence ID" value="KPV78165.1"/>
    <property type="molecule type" value="Genomic_DNA"/>
</dbReference>
<dbReference type="STRING" id="578459.A0A194SCJ3"/>
<evidence type="ECO:0000313" key="10">
    <source>
        <dbReference type="EMBL" id="KPV78165.1"/>
    </source>
</evidence>
<dbReference type="Proteomes" id="UP000053890">
    <property type="component" value="Unassembled WGS sequence"/>
</dbReference>
<evidence type="ECO:0000313" key="11">
    <source>
        <dbReference type="Proteomes" id="UP000053890"/>
    </source>
</evidence>
<feature type="region of interest" description="Disordered" evidence="9">
    <location>
        <begin position="132"/>
        <end position="156"/>
    </location>
</feature>
<evidence type="ECO:0000256" key="9">
    <source>
        <dbReference type="SAM" id="MobiDB-lite"/>
    </source>
</evidence>
<keyword evidence="4" id="KW-0679">Respiratory chain</keyword>
<dbReference type="AlphaFoldDB" id="A0A194SCJ3"/>
<accession>A0A194SCJ3</accession>
<proteinExistence type="inferred from homology"/>
<evidence type="ECO:0000256" key="6">
    <source>
        <dbReference type="ARBA" id="ARBA00022982"/>
    </source>
</evidence>